<evidence type="ECO:0000256" key="5">
    <source>
        <dbReference type="ARBA" id="ARBA00022723"/>
    </source>
</evidence>
<evidence type="ECO:0000256" key="2">
    <source>
        <dbReference type="ARBA" id="ARBA00005796"/>
    </source>
</evidence>
<evidence type="ECO:0000256" key="1">
    <source>
        <dbReference type="ARBA" id="ARBA00004742"/>
    </source>
</evidence>
<keyword evidence="11" id="KW-0963">Cytoplasm</keyword>
<dbReference type="GO" id="GO:0046327">
    <property type="term" value="P:glycerol biosynthetic process from pyruvate"/>
    <property type="evidence" value="ECO:0007669"/>
    <property type="project" value="TreeGrafter"/>
</dbReference>
<comment type="caution">
    <text evidence="11">Lacks conserved residue(s) required for the propagation of feature annotation.</text>
</comment>
<geneLocation type="plasmid" evidence="14 15">
    <name>pA</name>
</geneLocation>
<keyword evidence="6 11" id="KW-0547">Nucleotide-binding</keyword>
<dbReference type="GO" id="GO:0004613">
    <property type="term" value="F:phosphoenolpyruvate carboxykinase (GTP) activity"/>
    <property type="evidence" value="ECO:0007669"/>
    <property type="project" value="UniProtKB-UniRule"/>
</dbReference>
<evidence type="ECO:0000259" key="13">
    <source>
        <dbReference type="Pfam" id="PF17297"/>
    </source>
</evidence>
<dbReference type="NCBIfam" id="NF003253">
    <property type="entry name" value="PRK04210.1"/>
    <property type="match status" value="1"/>
</dbReference>
<keyword evidence="14" id="KW-0614">Plasmid</keyword>
<keyword evidence="7 11" id="KW-0210">Decarboxylase</keyword>
<organism evidence="14 15">
    <name type="scientific">Ensifer adhaerens</name>
    <name type="common">Sinorhizobium morelense</name>
    <dbReference type="NCBI Taxonomy" id="106592"/>
    <lineage>
        <taxon>Bacteria</taxon>
        <taxon>Pseudomonadati</taxon>
        <taxon>Pseudomonadota</taxon>
        <taxon>Alphaproteobacteria</taxon>
        <taxon>Hyphomicrobiales</taxon>
        <taxon>Rhizobiaceae</taxon>
        <taxon>Sinorhizobium/Ensifer group</taxon>
        <taxon>Ensifer</taxon>
    </lineage>
</organism>
<evidence type="ECO:0000256" key="10">
    <source>
        <dbReference type="ARBA" id="ARBA00023239"/>
    </source>
</evidence>
<feature type="binding site" evidence="11">
    <location>
        <begin position="506"/>
        <end position="509"/>
    </location>
    <ligand>
        <name>GTP</name>
        <dbReference type="ChEBI" id="CHEBI:37565"/>
    </ligand>
</feature>
<comment type="function">
    <text evidence="11">Catalyzes the conversion of oxaloacetate (OAA) to phosphoenolpyruvate (PEP), the rate-limiting step in the metabolic pathway that produces glucose from lactate and other precursors derived from the citric acid cycle.</text>
</comment>
<dbReference type="GO" id="GO:0042594">
    <property type="term" value="P:response to starvation"/>
    <property type="evidence" value="ECO:0007669"/>
    <property type="project" value="TreeGrafter"/>
</dbReference>
<dbReference type="FunFam" id="3.40.449.10:FF:000005">
    <property type="entry name" value="Phosphoenolpyruvate carboxykinase [GTP]"/>
    <property type="match status" value="1"/>
</dbReference>
<dbReference type="CDD" id="cd00819">
    <property type="entry name" value="PEPCK_GTP"/>
    <property type="match status" value="1"/>
</dbReference>
<dbReference type="GO" id="GO:0005525">
    <property type="term" value="F:GTP binding"/>
    <property type="evidence" value="ECO:0007669"/>
    <property type="project" value="UniProtKB-UniRule"/>
</dbReference>
<dbReference type="Pfam" id="PF17297">
    <property type="entry name" value="PEPCK_N"/>
    <property type="match status" value="1"/>
</dbReference>
<dbReference type="GO" id="GO:0019543">
    <property type="term" value="P:propionate catabolic process"/>
    <property type="evidence" value="ECO:0007669"/>
    <property type="project" value="TreeGrafter"/>
</dbReference>
<dbReference type="PANTHER" id="PTHR11561:SF0">
    <property type="entry name" value="PHOSPHOENOLPYRUVATE CARBOXYKINASE [GTP]-RELATED"/>
    <property type="match status" value="1"/>
</dbReference>
<keyword evidence="4 11" id="KW-0312">Gluconeogenesis</keyword>
<evidence type="ECO:0000256" key="7">
    <source>
        <dbReference type="ARBA" id="ARBA00022793"/>
    </source>
</evidence>
<feature type="binding site" evidence="11">
    <location>
        <begin position="213"/>
        <end position="215"/>
    </location>
    <ligand>
        <name>substrate</name>
    </ligand>
</feature>
<dbReference type="Gene3D" id="3.40.449.10">
    <property type="entry name" value="Phosphoenolpyruvate Carboxykinase, domain 1"/>
    <property type="match status" value="1"/>
</dbReference>
<dbReference type="PROSITE" id="PS00505">
    <property type="entry name" value="PEPCK_GTP"/>
    <property type="match status" value="1"/>
</dbReference>
<feature type="binding site" evidence="11">
    <location>
        <position position="383"/>
    </location>
    <ligand>
        <name>GTP</name>
        <dbReference type="ChEBI" id="CHEBI:37565"/>
    </ligand>
</feature>
<dbReference type="Gene3D" id="3.90.228.20">
    <property type="match status" value="1"/>
</dbReference>
<dbReference type="AlphaFoldDB" id="A0A9Q8YDY5"/>
<dbReference type="GO" id="GO:0005829">
    <property type="term" value="C:cytosol"/>
    <property type="evidence" value="ECO:0007669"/>
    <property type="project" value="TreeGrafter"/>
</dbReference>
<dbReference type="RefSeq" id="WP_252160763.1">
    <property type="nucleotide sequence ID" value="NZ_CP098808.1"/>
</dbReference>
<feature type="binding site" evidence="11">
    <location>
        <position position="291"/>
    </location>
    <ligand>
        <name>Mn(2+)</name>
        <dbReference type="ChEBI" id="CHEBI:29035"/>
    </ligand>
</feature>
<dbReference type="PANTHER" id="PTHR11561">
    <property type="entry name" value="PHOSPHOENOLPYRUVATE CARBOXYKINASE"/>
    <property type="match status" value="1"/>
</dbReference>
<comment type="subunit">
    <text evidence="3 11">Monomer.</text>
</comment>
<dbReference type="Proteomes" id="UP001055460">
    <property type="component" value="Plasmid pA"/>
</dbReference>
<dbReference type="GO" id="GO:0006107">
    <property type="term" value="P:oxaloacetate metabolic process"/>
    <property type="evidence" value="ECO:0007669"/>
    <property type="project" value="TreeGrafter"/>
</dbReference>
<dbReference type="SUPFAM" id="SSF68923">
    <property type="entry name" value="PEP carboxykinase N-terminal domain"/>
    <property type="match status" value="1"/>
</dbReference>
<comment type="pathway">
    <text evidence="1 11">Carbohydrate biosynthesis; gluconeogenesis.</text>
</comment>
<dbReference type="GO" id="GO:0033993">
    <property type="term" value="P:response to lipid"/>
    <property type="evidence" value="ECO:0007669"/>
    <property type="project" value="TreeGrafter"/>
</dbReference>
<evidence type="ECO:0000256" key="6">
    <source>
        <dbReference type="ARBA" id="ARBA00022741"/>
    </source>
</evidence>
<dbReference type="EMBL" id="CP098808">
    <property type="protein sequence ID" value="USJ26247.1"/>
    <property type="molecule type" value="Genomic_DNA"/>
</dbReference>
<evidence type="ECO:0000256" key="11">
    <source>
        <dbReference type="HAMAP-Rule" id="MF_00452"/>
    </source>
</evidence>
<keyword evidence="9 11" id="KW-0464">Manganese</keyword>
<comment type="similarity">
    <text evidence="2 11">Belongs to the phosphoenolpyruvate carboxykinase [GTP] family.</text>
</comment>
<dbReference type="InterPro" id="IPR013035">
    <property type="entry name" value="PEP_carboxykinase_C"/>
</dbReference>
<reference evidence="14" key="1">
    <citation type="submission" date="2022-06" db="EMBL/GenBank/DDBJ databases">
        <title>Physiological and biochemical characterization and genomic elucidation of a strain of the genus Ensifer adhaerens M8 that combines arsenic oxidation and chromium reduction.</title>
        <authorList>
            <person name="Li X."/>
            <person name="Yu c."/>
        </authorList>
    </citation>
    <scope>NUCLEOTIDE SEQUENCE</scope>
    <source>
        <strain evidence="14">M8</strain>
        <plasmid evidence="14">pA</plasmid>
    </source>
</reference>
<keyword evidence="5 11" id="KW-0479">Metal-binding</keyword>
<dbReference type="HAMAP" id="MF_00452">
    <property type="entry name" value="PEPCK_GTP"/>
    <property type="match status" value="1"/>
</dbReference>
<evidence type="ECO:0000313" key="14">
    <source>
        <dbReference type="EMBL" id="USJ26247.1"/>
    </source>
</evidence>
<evidence type="ECO:0000256" key="3">
    <source>
        <dbReference type="ARBA" id="ARBA00011245"/>
    </source>
</evidence>
<dbReference type="GO" id="GO:0030145">
    <property type="term" value="F:manganese ion binding"/>
    <property type="evidence" value="ECO:0007669"/>
    <property type="project" value="UniProtKB-UniRule"/>
</dbReference>
<dbReference type="SUPFAM" id="SSF53795">
    <property type="entry name" value="PEP carboxykinase-like"/>
    <property type="match status" value="1"/>
</dbReference>
<comment type="catalytic activity">
    <reaction evidence="11">
        <text>oxaloacetate + GTP = phosphoenolpyruvate + GDP + CO2</text>
        <dbReference type="Rhea" id="RHEA:10388"/>
        <dbReference type="ChEBI" id="CHEBI:16452"/>
        <dbReference type="ChEBI" id="CHEBI:16526"/>
        <dbReference type="ChEBI" id="CHEBI:37565"/>
        <dbReference type="ChEBI" id="CHEBI:58189"/>
        <dbReference type="ChEBI" id="CHEBI:58702"/>
        <dbReference type="EC" id="4.1.1.32"/>
    </reaction>
</comment>
<feature type="binding site" evidence="11">
    <location>
        <position position="74"/>
    </location>
    <ligand>
        <name>substrate</name>
    </ligand>
</feature>
<feature type="binding site" evidence="11">
    <location>
        <position position="222"/>
    </location>
    <ligand>
        <name>Mn(2+)</name>
        <dbReference type="ChEBI" id="CHEBI:29035"/>
    </ligand>
</feature>
<dbReference type="InterPro" id="IPR018091">
    <property type="entry name" value="PEP_carboxykin_GTP_CS"/>
</dbReference>
<gene>
    <name evidence="11" type="primary">pckG</name>
    <name evidence="14" type="ORF">NE863_19970</name>
</gene>
<dbReference type="EC" id="4.1.1.32" evidence="11"/>
<evidence type="ECO:0000256" key="4">
    <source>
        <dbReference type="ARBA" id="ARBA00022432"/>
    </source>
</evidence>
<feature type="domain" description="Phosphoenolpyruvate carboxykinase GTP-utilising N-terminal" evidence="13">
    <location>
        <begin position="14"/>
        <end position="234"/>
    </location>
</feature>
<feature type="active site" evidence="11">
    <location>
        <position position="266"/>
    </location>
</feature>
<sequence>MQDPTVITNPVLSQWIDEVRALCEPDQVHVCDGSDAEYRRLCSTLVAAGTFIRLNEAKRPNSFLCRSDPSDVARLEHRTFVCTSSREDAGPTNNWADPASMRVELSRLFKGSMRGRTMYVIPFSMGEPGSDLAMIGVQITDSAYVAVSMKLMAHIGLPVLRALGAGEFVRCLHSVGAPLAPGDRDVPWPCNAEHKYIVSFQDDGSIASFGSGYGGNALLGKKCLALRTASLKGRQEGWLAEHMLIMGVEDPTGKTTYVAAAFPSACGKTNFAMLLPPEGFAGWKVKTVGDDIAWIRPDADGRLRAINPETGFFGVAPGTNEKTNPNIMAAIARETIFTNCALTPDGDVWWEGMTEEAPPALVDWRGLDWTPRAGRPAAHPNARFTVSRDRCPSMDPSAAHPAGVPISAFIFGGWLSHTFPLVFEARDWRKGIYWAATLGSEATAAAENQAATRRDPFAMLPFCGYNMADYFAHWLSMGDRLVNAPAIFRVNWFRRDEDGAFLWPGFRQNMRVLKWIVQRTERTGGGKATSIGLVPGYDDIDWHGLDYDRQTFDALMKLDPAELAKELQSHDALLQSFGQRLPPELFAIRRALLDGVDQTPDRA</sequence>
<comment type="subcellular location">
    <subcellularLocation>
        <location evidence="11">Cytoplasm</location>
    </subcellularLocation>
</comment>
<keyword evidence="8 11" id="KW-0342">GTP-binding</keyword>
<comment type="cofactor">
    <cofactor evidence="11">
        <name>Mn(2+)</name>
        <dbReference type="ChEBI" id="CHEBI:29035"/>
    </cofactor>
    <text evidence="11">Binds 1 Mn(2+) ion per subunit.</text>
</comment>
<feature type="binding site" evidence="11">
    <location>
        <begin position="265"/>
        <end position="270"/>
    </location>
    <ligand>
        <name>GTP</name>
        <dbReference type="ChEBI" id="CHEBI:37565"/>
    </ligand>
</feature>
<feature type="binding site" evidence="11">
    <location>
        <position position="242"/>
    </location>
    <ligand>
        <name>Mn(2+)</name>
        <dbReference type="ChEBI" id="CHEBI:29035"/>
    </ligand>
</feature>
<protein>
    <recommendedName>
        <fullName evidence="11">Phosphoenolpyruvate carboxykinase [GTP]</fullName>
        <shortName evidence="11">PEP carboxykinase</shortName>
        <shortName evidence="11">PEPCK</shortName>
        <ecNumber evidence="11">4.1.1.32</ecNumber>
    </recommendedName>
    <alternativeName>
        <fullName evidence="11">GTP-dependent phosphoenolpyruvate carboxykinase</fullName>
        <shortName evidence="11">GTP-PEPCK</shortName>
    </alternativeName>
</protein>
<dbReference type="Gene3D" id="2.170.8.10">
    <property type="entry name" value="Phosphoenolpyruvate Carboxykinase, domain 2"/>
    <property type="match status" value="1"/>
</dbReference>
<proteinExistence type="inferred from homology"/>
<dbReference type="GO" id="GO:0071333">
    <property type="term" value="P:cellular response to glucose stimulus"/>
    <property type="evidence" value="ECO:0007669"/>
    <property type="project" value="TreeGrafter"/>
</dbReference>
<dbReference type="Pfam" id="PF00821">
    <property type="entry name" value="PEPCK_GTP"/>
    <property type="match status" value="1"/>
</dbReference>
<dbReference type="InterPro" id="IPR008209">
    <property type="entry name" value="PEP_carboxykinase_GTP"/>
</dbReference>
<name>A0A9Q8YDY5_ENSAD</name>
<dbReference type="InterPro" id="IPR008210">
    <property type="entry name" value="PEP_carboxykinase_N"/>
</dbReference>
<dbReference type="PIRSF" id="PIRSF001348">
    <property type="entry name" value="PEP_carboxykinase_GTP"/>
    <property type="match status" value="1"/>
</dbReference>
<dbReference type="GO" id="GO:0006094">
    <property type="term" value="P:gluconeogenesis"/>
    <property type="evidence" value="ECO:0007669"/>
    <property type="project" value="UniProtKB-UniRule"/>
</dbReference>
<accession>A0A9Q8YDY5</accession>
<evidence type="ECO:0000256" key="9">
    <source>
        <dbReference type="ARBA" id="ARBA00023211"/>
    </source>
</evidence>
<feature type="domain" description="Phosphoenolpyruvate carboxykinase C-terminal P-loop" evidence="12">
    <location>
        <begin position="238"/>
        <end position="591"/>
    </location>
</feature>
<dbReference type="InterPro" id="IPR035077">
    <property type="entry name" value="PEP_carboxykinase_GTP_C"/>
</dbReference>
<feature type="binding site" evidence="11">
    <location>
        <position position="264"/>
    </location>
    <ligand>
        <name>substrate</name>
    </ligand>
</feature>
<evidence type="ECO:0000313" key="15">
    <source>
        <dbReference type="Proteomes" id="UP001055460"/>
    </source>
</evidence>
<evidence type="ECO:0000259" key="12">
    <source>
        <dbReference type="Pfam" id="PF00821"/>
    </source>
</evidence>
<dbReference type="InterPro" id="IPR035078">
    <property type="entry name" value="PEP_carboxykinase_GTP_N"/>
</dbReference>
<keyword evidence="10 11" id="KW-0456">Lyase</keyword>
<feature type="binding site" evidence="11">
    <location>
        <begin position="381"/>
        <end position="383"/>
    </location>
    <ligand>
        <name>substrate</name>
    </ligand>
</feature>
<evidence type="ECO:0000256" key="8">
    <source>
        <dbReference type="ARBA" id="ARBA00023134"/>
    </source>
</evidence>